<dbReference type="EMBL" id="FOTQ01000004">
    <property type="protein sequence ID" value="SFM12111.1"/>
    <property type="molecule type" value="Genomic_DNA"/>
</dbReference>
<evidence type="ECO:0000259" key="1">
    <source>
        <dbReference type="Pfam" id="PF00144"/>
    </source>
</evidence>
<feature type="domain" description="Beta-lactamase-related" evidence="1">
    <location>
        <begin position="77"/>
        <end position="357"/>
    </location>
</feature>
<dbReference type="AlphaFoldDB" id="A0A1I4N9D0"/>
<organism evidence="2 3">
    <name type="scientific">Shimia aestuarii</name>
    <dbReference type="NCBI Taxonomy" id="254406"/>
    <lineage>
        <taxon>Bacteria</taxon>
        <taxon>Pseudomonadati</taxon>
        <taxon>Pseudomonadota</taxon>
        <taxon>Alphaproteobacteria</taxon>
        <taxon>Rhodobacterales</taxon>
        <taxon>Roseobacteraceae</taxon>
    </lineage>
</organism>
<gene>
    <name evidence="2" type="ORF">SAMN04488042_10460</name>
</gene>
<dbReference type="InterPro" id="IPR001466">
    <property type="entry name" value="Beta-lactam-related"/>
</dbReference>
<dbReference type="STRING" id="254406.SAMN04488042_10460"/>
<dbReference type="Pfam" id="PF00144">
    <property type="entry name" value="Beta-lactamase"/>
    <property type="match status" value="1"/>
</dbReference>
<accession>A0A1I4N9D0</accession>
<proteinExistence type="predicted"/>
<reference evidence="2 3" key="1">
    <citation type="submission" date="2016-10" db="EMBL/GenBank/DDBJ databases">
        <authorList>
            <person name="de Groot N.N."/>
        </authorList>
    </citation>
    <scope>NUCLEOTIDE SEQUENCE [LARGE SCALE GENOMIC DNA]</scope>
    <source>
        <strain evidence="2 3">DSM 15283</strain>
    </source>
</reference>
<dbReference type="SUPFAM" id="SSF56601">
    <property type="entry name" value="beta-lactamase/transpeptidase-like"/>
    <property type="match status" value="1"/>
</dbReference>
<keyword evidence="3" id="KW-1185">Reference proteome</keyword>
<sequence length="382" mass="42334">MDDVTRAVARWDGIFAPNRIDGNFRNLWREWPSVTIPRTGRVLDLPAGATLSLPEQFRVGRRALDTRKHLATMRTSGLAVLHRGQLVFEDYGRGRDATDVSIVWSVSKSVTALLLGIAHGEGVLPDFDVPVTNYVPELVGSGYDGVNVQQVMDMLSGIQWREVYDDPTSEVVRSVTSFQLGAQDDFARQMIRARAPGSFHQYASIETHVLGWVLRRATGMPVAEYLATRLWDRLGVEGDMHVLIDRAGEPVVFGGMFMRLRDMARMGQMVLDGGCAPDGTRIVPASWLCCMAVPDRTPLMPGVGPPLAESTYGYKNQWWLPARQDGGDFAAIGIYGQFLYVNPAREVVIAMNAAYPNYTSDGPMRTLETLALFQQVSRQLTP</sequence>
<dbReference type="OrthoDB" id="9814204at2"/>
<evidence type="ECO:0000313" key="2">
    <source>
        <dbReference type="EMBL" id="SFM12111.1"/>
    </source>
</evidence>
<dbReference type="PANTHER" id="PTHR43283">
    <property type="entry name" value="BETA-LACTAMASE-RELATED"/>
    <property type="match status" value="1"/>
</dbReference>
<dbReference type="PANTHER" id="PTHR43283:SF14">
    <property type="entry name" value="BLL8153 PROTEIN"/>
    <property type="match status" value="1"/>
</dbReference>
<dbReference type="InterPro" id="IPR050789">
    <property type="entry name" value="Diverse_Enzym_Activities"/>
</dbReference>
<dbReference type="Proteomes" id="UP000199144">
    <property type="component" value="Unassembled WGS sequence"/>
</dbReference>
<name>A0A1I4N9D0_9RHOB</name>
<protein>
    <recommendedName>
        <fullName evidence="1">Beta-lactamase-related domain-containing protein</fullName>
    </recommendedName>
</protein>
<dbReference type="Gene3D" id="3.40.710.10">
    <property type="entry name" value="DD-peptidase/beta-lactamase superfamily"/>
    <property type="match status" value="1"/>
</dbReference>
<dbReference type="RefSeq" id="WP_131814366.1">
    <property type="nucleotide sequence ID" value="NZ_FOTQ01000004.1"/>
</dbReference>
<dbReference type="InterPro" id="IPR012338">
    <property type="entry name" value="Beta-lactam/transpept-like"/>
</dbReference>
<evidence type="ECO:0000313" key="3">
    <source>
        <dbReference type="Proteomes" id="UP000199144"/>
    </source>
</evidence>